<accession>A0A7R9G801</accession>
<dbReference type="EMBL" id="OA882083">
    <property type="protein sequence ID" value="CAD7272603.1"/>
    <property type="molecule type" value="Genomic_DNA"/>
</dbReference>
<reference evidence="1" key="1">
    <citation type="submission" date="2020-11" db="EMBL/GenBank/DDBJ databases">
        <authorList>
            <person name="Tran Van P."/>
        </authorList>
    </citation>
    <scope>NUCLEOTIDE SEQUENCE</scope>
</reference>
<gene>
    <name evidence="1" type="ORF">NMOB1V02_LOCUS528</name>
</gene>
<sequence length="68" mass="7708">MCAAKCLLLCMKESYLFSCPLMHSNVLLTDGTYPHCLGALLQVCLYTGFLLFQIRKKVWVEYGICSLL</sequence>
<name>A0A7R9G801_9CRUS</name>
<keyword evidence="2" id="KW-1185">Reference proteome</keyword>
<dbReference type="EMBL" id="CAJPEX010000046">
    <property type="protein sequence ID" value="CAG0912755.1"/>
    <property type="molecule type" value="Genomic_DNA"/>
</dbReference>
<evidence type="ECO:0000313" key="1">
    <source>
        <dbReference type="EMBL" id="CAD7272603.1"/>
    </source>
</evidence>
<evidence type="ECO:0000313" key="2">
    <source>
        <dbReference type="Proteomes" id="UP000678499"/>
    </source>
</evidence>
<organism evidence="1">
    <name type="scientific">Notodromas monacha</name>
    <dbReference type="NCBI Taxonomy" id="399045"/>
    <lineage>
        <taxon>Eukaryota</taxon>
        <taxon>Metazoa</taxon>
        <taxon>Ecdysozoa</taxon>
        <taxon>Arthropoda</taxon>
        <taxon>Crustacea</taxon>
        <taxon>Oligostraca</taxon>
        <taxon>Ostracoda</taxon>
        <taxon>Podocopa</taxon>
        <taxon>Podocopida</taxon>
        <taxon>Cypridocopina</taxon>
        <taxon>Cypridoidea</taxon>
        <taxon>Cyprididae</taxon>
        <taxon>Notodromas</taxon>
    </lineage>
</organism>
<dbReference type="Proteomes" id="UP000678499">
    <property type="component" value="Unassembled WGS sequence"/>
</dbReference>
<protein>
    <submittedName>
        <fullName evidence="1">Uncharacterized protein</fullName>
    </submittedName>
</protein>
<proteinExistence type="predicted"/>
<dbReference type="AlphaFoldDB" id="A0A7R9G801"/>